<sequence length="858" mass="93810">MKLLDVQNLHVAFACADKRAEASGTPENQCVVRDVSFSVDKGQCVALVGESGAGKTLTSRSIVRLLPRGAFIQSGQILFNGTDIATLPEKAIVALRGQKIGMVFQDPLAALNPLHRVGDQVAECLRVHKGLTEAQLQSRVMDLFDLVRLDRPKERYKAYPHELSGGQRQRIMLALAAANDPDLLIADEPTTALDATVQQAILRLLEDLRKELGMSLLLISHDLGMVRRFADTVHVMRHGRIIESSSPLFTNPQHEYTRSLLRAGNNDWARPVLSDQAEPVMTVKDLRVSFPRAKTRLFQRAPEPFTALDGIDFTLWPGECLGVVGESGSGKSTLALAVLRLIASSGHINFMGHDIQSLNHAEMAPLRSNIQIVLQNPFLSLNPRMCVQDLVEEGLRVHALPAEQREGRVREALVDVGLSPAYAGRFPHELSGGERQRVAIARALALRPEVLLLDEPTSSLDRALQFQIIELLRDLQTRYGMAFIYISHDLALVKGFCQRVLVLDKGKCVEQGAVREVFATPRSKQLCDLLDAAMPGEFERQHAAKEQDENTAGKHAASPRRRRVTAHARHILSKRPKAHKKNLLFSVGMHACLLGALWGIPMQASGGGESSMQVSLVGMDMGTAMAGKCRMSNTNGTDPDATATKENKAPLQEQKKPEKEETQIKEKVEKPDLVLKEKNKPKKQKEEQTQKERQKKNKPAEDQPSRAAPQSQGSESQQSNEAESAGTAAQAQGSGRNDGGQGGGSGGGLGMERGRGQGKGSVYGINDWDVPPAVIQRVKPNYPDSAKQARKEAVVTVRAVIDPSGRVLRAIVLSKGESQLFAEETLAAVKRWRFAPGKAGGKPVMCVVEIPVVFKLDR</sequence>
<dbReference type="InterPro" id="IPR017871">
    <property type="entry name" value="ABC_transporter-like_CS"/>
</dbReference>
<dbReference type="AlphaFoldDB" id="A0A7W8BZ87"/>
<keyword evidence="6" id="KW-1133">Transmembrane helix</keyword>
<dbReference type="SMART" id="SM00382">
    <property type="entry name" value="AAA"/>
    <property type="match status" value="2"/>
</dbReference>
<feature type="domain" description="TonB C-terminal" evidence="10">
    <location>
        <begin position="767"/>
        <end position="858"/>
    </location>
</feature>
<dbReference type="EMBL" id="JACHGO010000001">
    <property type="protein sequence ID" value="MBB5141973.1"/>
    <property type="molecule type" value="Genomic_DNA"/>
</dbReference>
<dbReference type="PANTHER" id="PTHR43776:SF8">
    <property type="entry name" value="ABC TRANSPORTER, ATP-BINDING PROTEIN"/>
    <property type="match status" value="1"/>
</dbReference>
<evidence type="ECO:0000256" key="6">
    <source>
        <dbReference type="ARBA" id="ARBA00022989"/>
    </source>
</evidence>
<keyword evidence="7" id="KW-0472">Membrane</keyword>
<feature type="region of interest" description="Disordered" evidence="8">
    <location>
        <begin position="541"/>
        <end position="573"/>
    </location>
</feature>
<evidence type="ECO:0000256" key="2">
    <source>
        <dbReference type="ARBA" id="ARBA00022448"/>
    </source>
</evidence>
<evidence type="ECO:0000259" key="9">
    <source>
        <dbReference type="PROSITE" id="PS50893"/>
    </source>
</evidence>
<dbReference type="Proteomes" id="UP000539075">
    <property type="component" value="Unassembled WGS sequence"/>
</dbReference>
<dbReference type="Pfam" id="PF00005">
    <property type="entry name" value="ABC_tran"/>
    <property type="match status" value="2"/>
</dbReference>
<feature type="domain" description="ABC transporter" evidence="9">
    <location>
        <begin position="281"/>
        <end position="530"/>
    </location>
</feature>
<evidence type="ECO:0000259" key="10">
    <source>
        <dbReference type="PROSITE" id="PS52015"/>
    </source>
</evidence>
<proteinExistence type="predicted"/>
<gene>
    <name evidence="11" type="ORF">HNQ38_000036</name>
</gene>
<keyword evidence="3" id="KW-0812">Transmembrane</keyword>
<keyword evidence="2" id="KW-0813">Transport</keyword>
<feature type="compositionally biased region" description="Low complexity" evidence="8">
    <location>
        <begin position="707"/>
        <end position="735"/>
    </location>
</feature>
<evidence type="ECO:0000313" key="11">
    <source>
        <dbReference type="EMBL" id="MBB5141973.1"/>
    </source>
</evidence>
<feature type="region of interest" description="Disordered" evidence="8">
    <location>
        <begin position="628"/>
        <end position="763"/>
    </location>
</feature>
<keyword evidence="12" id="KW-1185">Reference proteome</keyword>
<keyword evidence="5" id="KW-0067">ATP-binding</keyword>
<organism evidence="11 12">
    <name type="scientific">Desulfovibrio intestinalis</name>
    <dbReference type="NCBI Taxonomy" id="58621"/>
    <lineage>
        <taxon>Bacteria</taxon>
        <taxon>Pseudomonadati</taxon>
        <taxon>Thermodesulfobacteriota</taxon>
        <taxon>Desulfovibrionia</taxon>
        <taxon>Desulfovibrionales</taxon>
        <taxon>Desulfovibrionaceae</taxon>
        <taxon>Desulfovibrio</taxon>
    </lineage>
</organism>
<feature type="domain" description="ABC transporter" evidence="9">
    <location>
        <begin position="4"/>
        <end position="263"/>
    </location>
</feature>
<evidence type="ECO:0000256" key="3">
    <source>
        <dbReference type="ARBA" id="ARBA00022692"/>
    </source>
</evidence>
<dbReference type="InterPro" id="IPR037682">
    <property type="entry name" value="TonB_C"/>
</dbReference>
<accession>A0A7W8BZ87</accession>
<evidence type="ECO:0000256" key="1">
    <source>
        <dbReference type="ARBA" id="ARBA00004167"/>
    </source>
</evidence>
<dbReference type="GO" id="GO:0016887">
    <property type="term" value="F:ATP hydrolysis activity"/>
    <property type="evidence" value="ECO:0007669"/>
    <property type="project" value="InterPro"/>
</dbReference>
<dbReference type="InterPro" id="IPR003439">
    <property type="entry name" value="ABC_transporter-like_ATP-bd"/>
</dbReference>
<evidence type="ECO:0000256" key="5">
    <source>
        <dbReference type="ARBA" id="ARBA00022840"/>
    </source>
</evidence>
<protein>
    <submittedName>
        <fullName evidence="11">TonB family protein</fullName>
    </submittedName>
</protein>
<reference evidence="11 12" key="1">
    <citation type="submission" date="2020-08" db="EMBL/GenBank/DDBJ databases">
        <title>Genomic Encyclopedia of Type Strains, Phase IV (KMG-IV): sequencing the most valuable type-strain genomes for metagenomic binning, comparative biology and taxonomic classification.</title>
        <authorList>
            <person name="Goeker M."/>
        </authorList>
    </citation>
    <scope>NUCLEOTIDE SEQUENCE [LARGE SCALE GENOMIC DNA]</scope>
    <source>
        <strain evidence="11 12">DSM 11275</strain>
    </source>
</reference>
<dbReference type="PROSITE" id="PS50893">
    <property type="entry name" value="ABC_TRANSPORTER_2"/>
    <property type="match status" value="2"/>
</dbReference>
<dbReference type="CDD" id="cd03257">
    <property type="entry name" value="ABC_NikE_OppD_transporters"/>
    <property type="match status" value="2"/>
</dbReference>
<dbReference type="InterPro" id="IPR006260">
    <property type="entry name" value="TonB/TolA_C"/>
</dbReference>
<name>A0A7W8BZ87_9BACT</name>
<dbReference type="NCBIfam" id="TIGR01352">
    <property type="entry name" value="tonB_Cterm"/>
    <property type="match status" value="1"/>
</dbReference>
<dbReference type="Pfam" id="PF03544">
    <property type="entry name" value="TonB_C"/>
    <property type="match status" value="1"/>
</dbReference>
<dbReference type="InterPro" id="IPR050319">
    <property type="entry name" value="ABC_transp_ATP-bind"/>
</dbReference>
<dbReference type="Gene3D" id="3.30.1150.10">
    <property type="match status" value="1"/>
</dbReference>
<dbReference type="NCBIfam" id="NF008453">
    <property type="entry name" value="PRK11308.1"/>
    <property type="match status" value="2"/>
</dbReference>
<evidence type="ECO:0000256" key="7">
    <source>
        <dbReference type="ARBA" id="ARBA00023136"/>
    </source>
</evidence>
<dbReference type="NCBIfam" id="NF007739">
    <property type="entry name" value="PRK10419.1"/>
    <property type="match status" value="2"/>
</dbReference>
<dbReference type="PROSITE" id="PS52015">
    <property type="entry name" value="TONB_CTD"/>
    <property type="match status" value="1"/>
</dbReference>
<feature type="compositionally biased region" description="Basic and acidic residues" evidence="8">
    <location>
        <begin position="541"/>
        <end position="552"/>
    </location>
</feature>
<dbReference type="PROSITE" id="PS00211">
    <property type="entry name" value="ABC_TRANSPORTER_1"/>
    <property type="match status" value="2"/>
</dbReference>
<dbReference type="GO" id="GO:0055085">
    <property type="term" value="P:transmembrane transport"/>
    <property type="evidence" value="ECO:0007669"/>
    <property type="project" value="InterPro"/>
</dbReference>
<dbReference type="Gene3D" id="3.40.50.300">
    <property type="entry name" value="P-loop containing nucleotide triphosphate hydrolases"/>
    <property type="match status" value="2"/>
</dbReference>
<feature type="compositionally biased region" description="Basic and acidic residues" evidence="8">
    <location>
        <begin position="643"/>
        <end position="704"/>
    </location>
</feature>
<feature type="compositionally biased region" description="Gly residues" evidence="8">
    <location>
        <begin position="736"/>
        <end position="761"/>
    </location>
</feature>
<dbReference type="InterPro" id="IPR027417">
    <property type="entry name" value="P-loop_NTPase"/>
</dbReference>
<dbReference type="GO" id="GO:0005524">
    <property type="term" value="F:ATP binding"/>
    <property type="evidence" value="ECO:0007669"/>
    <property type="project" value="UniProtKB-KW"/>
</dbReference>
<dbReference type="FunFam" id="3.40.50.300:FF:000016">
    <property type="entry name" value="Oligopeptide ABC transporter ATP-binding component"/>
    <property type="match status" value="1"/>
</dbReference>
<dbReference type="InterPro" id="IPR003593">
    <property type="entry name" value="AAA+_ATPase"/>
</dbReference>
<evidence type="ECO:0000256" key="4">
    <source>
        <dbReference type="ARBA" id="ARBA00022741"/>
    </source>
</evidence>
<dbReference type="PANTHER" id="PTHR43776">
    <property type="entry name" value="TRANSPORT ATP-BINDING PROTEIN"/>
    <property type="match status" value="1"/>
</dbReference>
<dbReference type="SUPFAM" id="SSF52540">
    <property type="entry name" value="P-loop containing nucleoside triphosphate hydrolases"/>
    <property type="match status" value="2"/>
</dbReference>
<dbReference type="RefSeq" id="WP_183717104.1">
    <property type="nucleotide sequence ID" value="NZ_JACHGO010000001.1"/>
</dbReference>
<comment type="caution">
    <text evidence="11">The sequence shown here is derived from an EMBL/GenBank/DDBJ whole genome shotgun (WGS) entry which is preliminary data.</text>
</comment>
<feature type="compositionally biased region" description="Basic residues" evidence="8">
    <location>
        <begin position="557"/>
        <end position="573"/>
    </location>
</feature>
<evidence type="ECO:0000256" key="8">
    <source>
        <dbReference type="SAM" id="MobiDB-lite"/>
    </source>
</evidence>
<dbReference type="GO" id="GO:0016020">
    <property type="term" value="C:membrane"/>
    <property type="evidence" value="ECO:0007669"/>
    <property type="project" value="UniProtKB-SubCell"/>
</dbReference>
<keyword evidence="4" id="KW-0547">Nucleotide-binding</keyword>
<comment type="subcellular location">
    <subcellularLocation>
        <location evidence="1">Membrane</location>
        <topology evidence="1">Single-pass membrane protein</topology>
    </subcellularLocation>
</comment>
<evidence type="ECO:0000313" key="12">
    <source>
        <dbReference type="Proteomes" id="UP000539075"/>
    </source>
</evidence>
<dbReference type="SUPFAM" id="SSF74653">
    <property type="entry name" value="TolA/TonB C-terminal domain"/>
    <property type="match status" value="1"/>
</dbReference>